<proteinExistence type="inferred from homology"/>
<dbReference type="GO" id="GO:0008880">
    <property type="term" value="F:glucuronate isomerase activity"/>
    <property type="evidence" value="ECO:0007669"/>
    <property type="project" value="UniProtKB-UniRule"/>
</dbReference>
<dbReference type="Gene3D" id="3.20.20.140">
    <property type="entry name" value="Metal-dependent hydrolases"/>
    <property type="match status" value="1"/>
</dbReference>
<evidence type="ECO:0000256" key="2">
    <source>
        <dbReference type="ARBA" id="ARBA00004892"/>
    </source>
</evidence>
<dbReference type="InterPro" id="IPR032466">
    <property type="entry name" value="Metal_Hydrolase"/>
</dbReference>
<evidence type="ECO:0000313" key="8">
    <source>
        <dbReference type="EMBL" id="KYH30405.1"/>
    </source>
</evidence>
<dbReference type="Proteomes" id="UP000075374">
    <property type="component" value="Unassembled WGS sequence"/>
</dbReference>
<evidence type="ECO:0000256" key="7">
    <source>
        <dbReference type="HAMAP-Rule" id="MF_00675"/>
    </source>
</evidence>
<dbReference type="Gene3D" id="1.10.2020.10">
    <property type="entry name" value="uronate isomerase, domain 2, chain A"/>
    <property type="match status" value="1"/>
</dbReference>
<sequence>MKKFMDENFLLSNDTAVKLYHDYAKDMPIIDYHCHLNPQEIFENKKFKNITEVWLYGDHYKWRAMRSNGIDEKYITGDASDYEKFMAWAKTVPMAIGNPLYHWTHLELQRFFGIYETLNEKTAPAIWEKANKMLNEEGFGARDLIKKSNVKALCTTDDPVDSLEYHIKLKEDKDFDVTVLPTLRPDKGLNIERETFIPWVEKLGEVCGKKITNYDELLEALESRVKFFHEVGCRISDHGLDSIAYAEASKEEVNDIFVKALKGEVVNKEEEAKYKTYTLQFLGKLYSELGWAMQLHIAAMRNNNTKMFRKLGPDTGFDSINDEQIAYATSRLLDSLEVEDKLPKTILYTLNPKDNYVLGTMLGNFQGSEVPGKIQFGSAWWFNDNKDGMIEQMTTLANLGLLSRFVGMLTDSRSFLSYTRHEYFRRILCNILGEWVENGEYPDDMETLGSIVQGICYNNAKDYFKMF</sequence>
<dbReference type="EMBL" id="LTBB01000001">
    <property type="protein sequence ID" value="KYH30405.1"/>
    <property type="molecule type" value="Genomic_DNA"/>
</dbReference>
<dbReference type="NCBIfam" id="NF002794">
    <property type="entry name" value="PRK02925.1"/>
    <property type="match status" value="1"/>
</dbReference>
<protein>
    <recommendedName>
        <fullName evidence="5 7">Uronate isomerase</fullName>
        <ecNumber evidence="4 7">5.3.1.12</ecNumber>
    </recommendedName>
    <alternativeName>
        <fullName evidence="7">Glucuronate isomerase</fullName>
    </alternativeName>
    <alternativeName>
        <fullName evidence="7">Uronic isomerase</fullName>
    </alternativeName>
</protein>
<dbReference type="PANTHER" id="PTHR30068">
    <property type="entry name" value="URONATE ISOMERASE"/>
    <property type="match status" value="1"/>
</dbReference>
<comment type="pathway">
    <text evidence="2 7">Carbohydrate metabolism; pentose and glucuronate interconversion.</text>
</comment>
<gene>
    <name evidence="7 8" type="primary">uxaC</name>
    <name evidence="8" type="ORF">CLCOL_03510</name>
</gene>
<dbReference type="RefSeq" id="WP_061857281.1">
    <property type="nucleotide sequence ID" value="NZ_LTBB01000001.1"/>
</dbReference>
<dbReference type="STRING" id="1121305.CLCOL_03510"/>
<dbReference type="PANTHER" id="PTHR30068:SF4">
    <property type="entry name" value="URONATE ISOMERASE"/>
    <property type="match status" value="1"/>
</dbReference>
<dbReference type="Pfam" id="PF02614">
    <property type="entry name" value="UxaC"/>
    <property type="match status" value="1"/>
</dbReference>
<dbReference type="UniPathway" id="UPA00246"/>
<evidence type="ECO:0000256" key="4">
    <source>
        <dbReference type="ARBA" id="ARBA00012546"/>
    </source>
</evidence>
<evidence type="ECO:0000256" key="6">
    <source>
        <dbReference type="ARBA" id="ARBA00023235"/>
    </source>
</evidence>
<accession>A0A151AS17</accession>
<comment type="similarity">
    <text evidence="3 7">Belongs to the metallo-dependent hydrolases superfamily. Uronate isomerase family.</text>
</comment>
<dbReference type="PATRIC" id="fig|1121305.3.peg.351"/>
<evidence type="ECO:0000256" key="1">
    <source>
        <dbReference type="ARBA" id="ARBA00001165"/>
    </source>
</evidence>
<dbReference type="SUPFAM" id="SSF51556">
    <property type="entry name" value="Metallo-dependent hydrolases"/>
    <property type="match status" value="1"/>
</dbReference>
<comment type="caution">
    <text evidence="8">The sequence shown here is derived from an EMBL/GenBank/DDBJ whole genome shotgun (WGS) entry which is preliminary data.</text>
</comment>
<dbReference type="HAMAP" id="MF_00675">
    <property type="entry name" value="UxaC"/>
    <property type="match status" value="1"/>
</dbReference>
<organism evidence="8 9">
    <name type="scientific">Clostridium colicanis DSM 13634</name>
    <dbReference type="NCBI Taxonomy" id="1121305"/>
    <lineage>
        <taxon>Bacteria</taxon>
        <taxon>Bacillati</taxon>
        <taxon>Bacillota</taxon>
        <taxon>Clostridia</taxon>
        <taxon>Eubacteriales</taxon>
        <taxon>Clostridiaceae</taxon>
        <taxon>Clostridium</taxon>
    </lineage>
</organism>
<dbReference type="EC" id="5.3.1.12" evidence="4 7"/>
<comment type="catalytic activity">
    <reaction evidence="1 7">
        <text>D-glucuronate = D-fructuronate</text>
        <dbReference type="Rhea" id="RHEA:13049"/>
        <dbReference type="ChEBI" id="CHEBI:58720"/>
        <dbReference type="ChEBI" id="CHEBI:59863"/>
        <dbReference type="EC" id="5.3.1.12"/>
    </reaction>
</comment>
<dbReference type="AlphaFoldDB" id="A0A151AS17"/>
<evidence type="ECO:0000313" key="9">
    <source>
        <dbReference type="Proteomes" id="UP000075374"/>
    </source>
</evidence>
<dbReference type="GO" id="GO:0042840">
    <property type="term" value="P:D-glucuronate catabolic process"/>
    <property type="evidence" value="ECO:0007669"/>
    <property type="project" value="TreeGrafter"/>
</dbReference>
<name>A0A151AS17_9CLOT</name>
<evidence type="ECO:0000256" key="5">
    <source>
        <dbReference type="ARBA" id="ARBA00020555"/>
    </source>
</evidence>
<evidence type="ECO:0000256" key="3">
    <source>
        <dbReference type="ARBA" id="ARBA00008397"/>
    </source>
</evidence>
<reference evidence="8 9" key="1">
    <citation type="submission" date="2016-02" db="EMBL/GenBank/DDBJ databases">
        <title>Genome sequence of Clostridium colicanis DSM 13634.</title>
        <authorList>
            <person name="Poehlein A."/>
            <person name="Daniel R."/>
        </authorList>
    </citation>
    <scope>NUCLEOTIDE SEQUENCE [LARGE SCALE GENOMIC DNA]</scope>
    <source>
        <strain evidence="8 9">DSM 13634</strain>
    </source>
</reference>
<keyword evidence="6 7" id="KW-0413">Isomerase</keyword>
<dbReference type="InterPro" id="IPR003766">
    <property type="entry name" value="Uronate_isomerase"/>
</dbReference>
<dbReference type="GO" id="GO:0019698">
    <property type="term" value="P:D-galacturonate catabolic process"/>
    <property type="evidence" value="ECO:0007669"/>
    <property type="project" value="TreeGrafter"/>
</dbReference>
<keyword evidence="9" id="KW-1185">Reference proteome</keyword>
<comment type="catalytic activity">
    <reaction evidence="7">
        <text>aldehydo-D-galacturonate = keto-D-tagaturonate</text>
        <dbReference type="Rhea" id="RHEA:27702"/>
        <dbReference type="ChEBI" id="CHEBI:12952"/>
        <dbReference type="ChEBI" id="CHEBI:17886"/>
    </reaction>
</comment>